<comment type="caution">
    <text evidence="1">The sequence shown here is derived from an EMBL/GenBank/DDBJ whole genome shotgun (WGS) entry which is preliminary data.</text>
</comment>
<dbReference type="AlphaFoldDB" id="A0A226E286"/>
<sequence length="102" mass="11531">MIDIVPPPETFIFYLFSNVHINNCRRLENNFRRHFCPRTLRKKLELTAEHLPTAGHTITEIKGPPLHLSLPVSPLVNILDITFVINSELSSPKEGVTGSSSR</sequence>
<evidence type="ECO:0000313" key="2">
    <source>
        <dbReference type="Proteomes" id="UP000198287"/>
    </source>
</evidence>
<reference evidence="1 2" key="1">
    <citation type="submission" date="2015-12" db="EMBL/GenBank/DDBJ databases">
        <title>The genome of Folsomia candida.</title>
        <authorList>
            <person name="Faddeeva A."/>
            <person name="Derks M.F."/>
            <person name="Anvar Y."/>
            <person name="Smit S."/>
            <person name="Van Straalen N."/>
            <person name="Roelofs D."/>
        </authorList>
    </citation>
    <scope>NUCLEOTIDE SEQUENCE [LARGE SCALE GENOMIC DNA]</scope>
    <source>
        <strain evidence="1 2">VU population</strain>
        <tissue evidence="1">Whole body</tissue>
    </source>
</reference>
<accession>A0A226E286</accession>
<protein>
    <submittedName>
        <fullName evidence="1">Uncharacterized protein</fullName>
    </submittedName>
</protein>
<name>A0A226E286_FOLCA</name>
<organism evidence="1 2">
    <name type="scientific">Folsomia candida</name>
    <name type="common">Springtail</name>
    <dbReference type="NCBI Taxonomy" id="158441"/>
    <lineage>
        <taxon>Eukaryota</taxon>
        <taxon>Metazoa</taxon>
        <taxon>Ecdysozoa</taxon>
        <taxon>Arthropoda</taxon>
        <taxon>Hexapoda</taxon>
        <taxon>Collembola</taxon>
        <taxon>Entomobryomorpha</taxon>
        <taxon>Isotomoidea</taxon>
        <taxon>Isotomidae</taxon>
        <taxon>Proisotominae</taxon>
        <taxon>Folsomia</taxon>
    </lineage>
</organism>
<keyword evidence="2" id="KW-1185">Reference proteome</keyword>
<gene>
    <name evidence="1" type="ORF">Fcan01_12909</name>
</gene>
<evidence type="ECO:0000313" key="1">
    <source>
        <dbReference type="EMBL" id="OXA51390.1"/>
    </source>
</evidence>
<dbReference type="EMBL" id="LNIX01000007">
    <property type="protein sequence ID" value="OXA51390.1"/>
    <property type="molecule type" value="Genomic_DNA"/>
</dbReference>
<dbReference type="Proteomes" id="UP000198287">
    <property type="component" value="Unassembled WGS sequence"/>
</dbReference>
<proteinExistence type="predicted"/>